<dbReference type="AlphaFoldDB" id="A0A7D9L7Q3"/>
<organism evidence="1 2">
    <name type="scientific">Paramuricea clavata</name>
    <name type="common">Red gorgonian</name>
    <name type="synonym">Violescent sea-whip</name>
    <dbReference type="NCBI Taxonomy" id="317549"/>
    <lineage>
        <taxon>Eukaryota</taxon>
        <taxon>Metazoa</taxon>
        <taxon>Cnidaria</taxon>
        <taxon>Anthozoa</taxon>
        <taxon>Octocorallia</taxon>
        <taxon>Malacalcyonacea</taxon>
        <taxon>Plexauridae</taxon>
        <taxon>Paramuricea</taxon>
    </lineage>
</organism>
<dbReference type="Proteomes" id="UP001152795">
    <property type="component" value="Unassembled WGS sequence"/>
</dbReference>
<gene>
    <name evidence="1" type="ORF">PACLA_8A060934</name>
</gene>
<dbReference type="OrthoDB" id="10037236at2759"/>
<dbReference type="EMBL" id="CACRXK020015632">
    <property type="protein sequence ID" value="CAB4028659.1"/>
    <property type="molecule type" value="Genomic_DNA"/>
</dbReference>
<name>A0A7D9L7Q3_PARCT</name>
<protein>
    <submittedName>
        <fullName evidence="1">Uncharacterized protein</fullName>
    </submittedName>
</protein>
<comment type="caution">
    <text evidence="1">The sequence shown here is derived from an EMBL/GenBank/DDBJ whole genome shotgun (WGS) entry which is preliminary data.</text>
</comment>
<evidence type="ECO:0000313" key="1">
    <source>
        <dbReference type="EMBL" id="CAB4028659.1"/>
    </source>
</evidence>
<sequence length="202" mass="23099">IYYYFKNGYHMTYKTTALPIELSSQRGLVPGLISHLRGMVERVRFNKKQQGYEEFDPDLQIAGAARGQQELEFKQCLKMRILHGGAKIRLLSSSGENNIFRTSTAIPNRTGPSCSIHRQRDTRLSYRKSLGRYLSNIKWSTLSELSTCDEMLSHFIGLVSNGVNSIIPKKYVKVRANEPPWITSKFKSLLKKRQDALANNNK</sequence>
<accession>A0A7D9L7Q3</accession>
<proteinExistence type="predicted"/>
<keyword evidence="2" id="KW-1185">Reference proteome</keyword>
<feature type="non-terminal residue" evidence="1">
    <location>
        <position position="202"/>
    </location>
</feature>
<reference evidence="1" key="1">
    <citation type="submission" date="2020-04" db="EMBL/GenBank/DDBJ databases">
        <authorList>
            <person name="Alioto T."/>
            <person name="Alioto T."/>
            <person name="Gomez Garrido J."/>
        </authorList>
    </citation>
    <scope>NUCLEOTIDE SEQUENCE</scope>
    <source>
        <strain evidence="1">A484AB</strain>
    </source>
</reference>
<evidence type="ECO:0000313" key="2">
    <source>
        <dbReference type="Proteomes" id="UP001152795"/>
    </source>
</evidence>
<feature type="non-terminal residue" evidence="1">
    <location>
        <position position="1"/>
    </location>
</feature>